<reference evidence="3" key="1">
    <citation type="submission" date="2025-08" db="UniProtKB">
        <authorList>
            <consortium name="RefSeq"/>
        </authorList>
    </citation>
    <scope>IDENTIFICATION</scope>
</reference>
<accession>A0A6P7SI14</accession>
<name>A0A6P7SI14_9MOLL</name>
<sequence length="104" mass="11681">MSLFRTGHFEATDELQSGQSTSATADKKADAVHITILVDRRISAKAIAEILDIFHKMSVNIREHKSVAHQTDIKADFGPVFSRKAGLMASLVTMDETWFHNYEF</sequence>
<dbReference type="RefSeq" id="XP_029638062.1">
    <property type="nucleotide sequence ID" value="XM_029782202.1"/>
</dbReference>
<gene>
    <name evidence="3" type="primary">LOC115213268</name>
</gene>
<feature type="compositionally biased region" description="Polar residues" evidence="1">
    <location>
        <begin position="14"/>
        <end position="24"/>
    </location>
</feature>
<evidence type="ECO:0000313" key="3">
    <source>
        <dbReference type="RefSeq" id="XP_029638062.1"/>
    </source>
</evidence>
<evidence type="ECO:0000313" key="2">
    <source>
        <dbReference type="Proteomes" id="UP000515154"/>
    </source>
</evidence>
<dbReference type="Proteomes" id="UP000515154">
    <property type="component" value="Linkage group LG6"/>
</dbReference>
<feature type="region of interest" description="Disordered" evidence="1">
    <location>
        <begin position="1"/>
        <end position="27"/>
    </location>
</feature>
<evidence type="ECO:0000256" key="1">
    <source>
        <dbReference type="SAM" id="MobiDB-lite"/>
    </source>
</evidence>
<proteinExistence type="predicted"/>
<organism evidence="2 3">
    <name type="scientific">Octopus sinensis</name>
    <name type="common">East Asian common octopus</name>
    <dbReference type="NCBI Taxonomy" id="2607531"/>
    <lineage>
        <taxon>Eukaryota</taxon>
        <taxon>Metazoa</taxon>
        <taxon>Spiralia</taxon>
        <taxon>Lophotrochozoa</taxon>
        <taxon>Mollusca</taxon>
        <taxon>Cephalopoda</taxon>
        <taxon>Coleoidea</taxon>
        <taxon>Octopodiformes</taxon>
        <taxon>Octopoda</taxon>
        <taxon>Incirrata</taxon>
        <taxon>Octopodidae</taxon>
        <taxon>Octopus</taxon>
    </lineage>
</organism>
<protein>
    <submittedName>
        <fullName evidence="3">Uncharacterized protein LOC115213268</fullName>
    </submittedName>
</protein>
<keyword evidence="2" id="KW-1185">Reference proteome</keyword>
<dbReference type="AlphaFoldDB" id="A0A6P7SI14"/>
<dbReference type="KEGG" id="osn:115213268"/>